<proteinExistence type="predicted"/>
<organism evidence="1 2">
    <name type="scientific">Nicotiana tabacum</name>
    <name type="common">Common tobacco</name>
    <dbReference type="NCBI Taxonomy" id="4097"/>
    <lineage>
        <taxon>Eukaryota</taxon>
        <taxon>Viridiplantae</taxon>
        <taxon>Streptophyta</taxon>
        <taxon>Embryophyta</taxon>
        <taxon>Tracheophyta</taxon>
        <taxon>Spermatophyta</taxon>
        <taxon>Magnoliopsida</taxon>
        <taxon>eudicotyledons</taxon>
        <taxon>Gunneridae</taxon>
        <taxon>Pentapetalae</taxon>
        <taxon>asterids</taxon>
        <taxon>lamiids</taxon>
        <taxon>Solanales</taxon>
        <taxon>Solanaceae</taxon>
        <taxon>Nicotianoideae</taxon>
        <taxon>Nicotianeae</taxon>
        <taxon>Nicotiana</taxon>
    </lineage>
</organism>
<name>A0AC58RRU4_TOBAC</name>
<reference evidence="2" key="2">
    <citation type="submission" date="2025-08" db="UniProtKB">
        <authorList>
            <consortium name="RefSeq"/>
        </authorList>
    </citation>
    <scope>IDENTIFICATION</scope>
    <source>
        <tissue evidence="2">Leaf</tissue>
    </source>
</reference>
<dbReference type="Proteomes" id="UP000790787">
    <property type="component" value="Chromosome 8"/>
</dbReference>
<protein>
    <submittedName>
        <fullName evidence="2">Uncharacterized protein LOC107783179</fullName>
    </submittedName>
</protein>
<dbReference type="RefSeq" id="XP_075075446.1">
    <property type="nucleotide sequence ID" value="XM_075219345.1"/>
</dbReference>
<gene>
    <name evidence="2" type="primary">LOC107783179</name>
</gene>
<keyword evidence="1" id="KW-1185">Reference proteome</keyword>
<sequence length="156" mass="17916">MAVEKKQKLLLQRRLKYQESKRHTLFENITTVPLIGTMAGKERDKTRPFSVYEKGSTSIVSTELRNSVSKIVTPKDGTTTTKFTPNISRLRSNYVSLQRVPICKFCSAKRFEYELPAFCCRTGTVKLTSHQMSVKLRNLYVGNSVASNHFRTYIRT</sequence>
<evidence type="ECO:0000313" key="1">
    <source>
        <dbReference type="Proteomes" id="UP000790787"/>
    </source>
</evidence>
<evidence type="ECO:0000313" key="2">
    <source>
        <dbReference type="RefSeq" id="XP_075075446.1"/>
    </source>
</evidence>
<reference evidence="1" key="1">
    <citation type="journal article" date="2014" name="Nat. Commun.">
        <title>The tobacco genome sequence and its comparison with those of tomato and potato.</title>
        <authorList>
            <person name="Sierro N."/>
            <person name="Battey J.N."/>
            <person name="Ouadi S."/>
            <person name="Bakaher N."/>
            <person name="Bovet L."/>
            <person name="Willig A."/>
            <person name="Goepfert S."/>
            <person name="Peitsch M.C."/>
            <person name="Ivanov N.V."/>
        </authorList>
    </citation>
    <scope>NUCLEOTIDE SEQUENCE [LARGE SCALE GENOMIC DNA]</scope>
</reference>
<accession>A0AC58RRU4</accession>